<evidence type="ECO:0000313" key="2">
    <source>
        <dbReference type="EMBL" id="EIW83438.1"/>
    </source>
</evidence>
<proteinExistence type="predicted"/>
<feature type="region of interest" description="Disordered" evidence="1">
    <location>
        <begin position="163"/>
        <end position="204"/>
    </location>
</feature>
<reference evidence="3" key="1">
    <citation type="journal article" date="2012" name="Science">
        <title>The Paleozoic origin of enzymatic lignin decomposition reconstructed from 31 fungal genomes.</title>
        <authorList>
            <person name="Floudas D."/>
            <person name="Binder M."/>
            <person name="Riley R."/>
            <person name="Barry K."/>
            <person name="Blanchette R.A."/>
            <person name="Henrissat B."/>
            <person name="Martinez A.T."/>
            <person name="Otillar R."/>
            <person name="Spatafora J.W."/>
            <person name="Yadav J.S."/>
            <person name="Aerts A."/>
            <person name="Benoit I."/>
            <person name="Boyd A."/>
            <person name="Carlson A."/>
            <person name="Copeland A."/>
            <person name="Coutinho P.M."/>
            <person name="de Vries R.P."/>
            <person name="Ferreira P."/>
            <person name="Findley K."/>
            <person name="Foster B."/>
            <person name="Gaskell J."/>
            <person name="Glotzer D."/>
            <person name="Gorecki P."/>
            <person name="Heitman J."/>
            <person name="Hesse C."/>
            <person name="Hori C."/>
            <person name="Igarashi K."/>
            <person name="Jurgens J.A."/>
            <person name="Kallen N."/>
            <person name="Kersten P."/>
            <person name="Kohler A."/>
            <person name="Kuees U."/>
            <person name="Kumar T.K.A."/>
            <person name="Kuo A."/>
            <person name="LaButti K."/>
            <person name="Larrondo L.F."/>
            <person name="Lindquist E."/>
            <person name="Ling A."/>
            <person name="Lombard V."/>
            <person name="Lucas S."/>
            <person name="Lundell T."/>
            <person name="Martin R."/>
            <person name="McLaughlin D.J."/>
            <person name="Morgenstern I."/>
            <person name="Morin E."/>
            <person name="Murat C."/>
            <person name="Nagy L.G."/>
            <person name="Nolan M."/>
            <person name="Ohm R.A."/>
            <person name="Patyshakuliyeva A."/>
            <person name="Rokas A."/>
            <person name="Ruiz-Duenas F.J."/>
            <person name="Sabat G."/>
            <person name="Salamov A."/>
            <person name="Samejima M."/>
            <person name="Schmutz J."/>
            <person name="Slot J.C."/>
            <person name="St John F."/>
            <person name="Stenlid J."/>
            <person name="Sun H."/>
            <person name="Sun S."/>
            <person name="Syed K."/>
            <person name="Tsang A."/>
            <person name="Wiebenga A."/>
            <person name="Young D."/>
            <person name="Pisabarro A."/>
            <person name="Eastwood D.C."/>
            <person name="Martin F."/>
            <person name="Cullen D."/>
            <person name="Grigoriev I.V."/>
            <person name="Hibbett D.S."/>
        </authorList>
    </citation>
    <scope>NUCLEOTIDE SEQUENCE [LARGE SCALE GENOMIC DNA]</scope>
    <source>
        <strain evidence="3">RWD-64-598 SS2</strain>
    </source>
</reference>
<dbReference type="RefSeq" id="XP_007767199.1">
    <property type="nucleotide sequence ID" value="XM_007769009.1"/>
</dbReference>
<feature type="compositionally biased region" description="Polar residues" evidence="1">
    <location>
        <begin position="234"/>
        <end position="245"/>
    </location>
</feature>
<dbReference type="KEGG" id="cput:CONPUDRAFT_143332"/>
<feature type="region of interest" description="Disordered" evidence="1">
    <location>
        <begin position="319"/>
        <end position="341"/>
    </location>
</feature>
<feature type="compositionally biased region" description="Polar residues" evidence="1">
    <location>
        <begin position="319"/>
        <end position="331"/>
    </location>
</feature>
<dbReference type="GeneID" id="19201831"/>
<comment type="caution">
    <text evidence="2">The sequence shown here is derived from an EMBL/GenBank/DDBJ whole genome shotgun (WGS) entry which is preliminary data.</text>
</comment>
<gene>
    <name evidence="2" type="ORF">CONPUDRAFT_143332</name>
</gene>
<feature type="compositionally biased region" description="Polar residues" evidence="1">
    <location>
        <begin position="163"/>
        <end position="174"/>
    </location>
</feature>
<evidence type="ECO:0000256" key="1">
    <source>
        <dbReference type="SAM" id="MobiDB-lite"/>
    </source>
</evidence>
<dbReference type="AlphaFoldDB" id="A0A5M3MWB2"/>
<feature type="region of interest" description="Disordered" evidence="1">
    <location>
        <begin position="216"/>
        <end position="253"/>
    </location>
</feature>
<protein>
    <submittedName>
        <fullName evidence="2">Uncharacterized protein</fullName>
    </submittedName>
</protein>
<dbReference type="EMBL" id="JH711576">
    <property type="protein sequence ID" value="EIW83438.1"/>
    <property type="molecule type" value="Genomic_DNA"/>
</dbReference>
<sequence>MPSKFFIPANLGTASSFFGADTFKFSQLVGKEDFHHGAILLEMTMKELDTLRMMAEKSPNLFGDVDNEISRLQQMFDTLSLRRDRLSNTPRSWNILKTKRLRKSNECYGVMKLSEKDTKPVTVPVDKLPPNAPVIGIQVNHDESDASPSEITLLSGTAQVLNASSDSTSTTQIDNGGDSEQDSSTCRAEDSGLMNTGNATRDSDLDSLRTLRQSDFQTKQQAEATTPPLPVPPQAQQSPFQSGRTSPASPLSSPPIIVHQHFFGNIYGLGDSASPTAASSLSHFSINSVSGDGNVTGVSGVPFGSPGGQYNTFQMGGTYNRGTNSGPNVTPLTAEAPSPSH</sequence>
<accession>A0A5M3MWB2</accession>
<organism evidence="2 3">
    <name type="scientific">Coniophora puteana (strain RWD-64-598)</name>
    <name type="common">Brown rot fungus</name>
    <dbReference type="NCBI Taxonomy" id="741705"/>
    <lineage>
        <taxon>Eukaryota</taxon>
        <taxon>Fungi</taxon>
        <taxon>Dikarya</taxon>
        <taxon>Basidiomycota</taxon>
        <taxon>Agaricomycotina</taxon>
        <taxon>Agaricomycetes</taxon>
        <taxon>Agaricomycetidae</taxon>
        <taxon>Boletales</taxon>
        <taxon>Coniophorineae</taxon>
        <taxon>Coniophoraceae</taxon>
        <taxon>Coniophora</taxon>
    </lineage>
</organism>
<name>A0A5M3MWB2_CONPW</name>
<dbReference type="Proteomes" id="UP000053558">
    <property type="component" value="Unassembled WGS sequence"/>
</dbReference>
<keyword evidence="3" id="KW-1185">Reference proteome</keyword>
<evidence type="ECO:0000313" key="3">
    <source>
        <dbReference type="Proteomes" id="UP000053558"/>
    </source>
</evidence>